<dbReference type="OrthoDB" id="9807125at2"/>
<dbReference type="Gene3D" id="3.10.580.10">
    <property type="entry name" value="CBS-domain"/>
    <property type="match status" value="1"/>
</dbReference>
<dbReference type="AlphaFoldDB" id="A0A2P7AX33"/>
<dbReference type="Pfam" id="PF00571">
    <property type="entry name" value="CBS"/>
    <property type="match status" value="2"/>
</dbReference>
<evidence type="ECO:0000313" key="5">
    <source>
        <dbReference type="Proteomes" id="UP000241158"/>
    </source>
</evidence>
<dbReference type="InterPro" id="IPR000644">
    <property type="entry name" value="CBS_dom"/>
</dbReference>
<dbReference type="PANTHER" id="PTHR43080:SF2">
    <property type="entry name" value="CBS DOMAIN-CONTAINING PROTEIN"/>
    <property type="match status" value="1"/>
</dbReference>
<accession>A0A2P7AX33</accession>
<dbReference type="PANTHER" id="PTHR43080">
    <property type="entry name" value="CBS DOMAIN-CONTAINING PROTEIN CBSX3, MITOCHONDRIAL"/>
    <property type="match status" value="1"/>
</dbReference>
<dbReference type="Proteomes" id="UP000241158">
    <property type="component" value="Unassembled WGS sequence"/>
</dbReference>
<evidence type="ECO:0000313" key="4">
    <source>
        <dbReference type="EMBL" id="PSH58776.1"/>
    </source>
</evidence>
<keyword evidence="5" id="KW-1185">Reference proteome</keyword>
<dbReference type="RefSeq" id="WP_106716519.1">
    <property type="nucleotide sequence ID" value="NZ_JACHXT010000001.1"/>
</dbReference>
<organism evidence="4 5">
    <name type="scientific">Phyllobacterium endophyticum</name>
    <dbReference type="NCBI Taxonomy" id="1149773"/>
    <lineage>
        <taxon>Bacteria</taxon>
        <taxon>Pseudomonadati</taxon>
        <taxon>Pseudomonadota</taxon>
        <taxon>Alphaproteobacteria</taxon>
        <taxon>Hyphomicrobiales</taxon>
        <taxon>Phyllobacteriaceae</taxon>
        <taxon>Phyllobacterium</taxon>
    </lineage>
</organism>
<evidence type="ECO:0000259" key="3">
    <source>
        <dbReference type="PROSITE" id="PS51371"/>
    </source>
</evidence>
<dbReference type="PROSITE" id="PS51371">
    <property type="entry name" value="CBS"/>
    <property type="match status" value="2"/>
</dbReference>
<dbReference type="InterPro" id="IPR051257">
    <property type="entry name" value="Diverse_CBS-Domain"/>
</dbReference>
<feature type="domain" description="CBS" evidence="3">
    <location>
        <begin position="7"/>
        <end position="68"/>
    </location>
</feature>
<gene>
    <name evidence="4" type="ORF">CU100_10470</name>
</gene>
<evidence type="ECO:0000256" key="1">
    <source>
        <dbReference type="ARBA" id="ARBA00023122"/>
    </source>
</evidence>
<proteinExistence type="predicted"/>
<dbReference type="SUPFAM" id="SSF54631">
    <property type="entry name" value="CBS-domain pair"/>
    <property type="match status" value="1"/>
</dbReference>
<feature type="domain" description="CBS" evidence="3">
    <location>
        <begin position="76"/>
        <end position="133"/>
    </location>
</feature>
<name>A0A2P7AX33_9HYPH</name>
<comment type="caution">
    <text evidence="4">The sequence shown here is derived from an EMBL/GenBank/DDBJ whole genome shotgun (WGS) entry which is preliminary data.</text>
</comment>
<dbReference type="InterPro" id="IPR046342">
    <property type="entry name" value="CBS_dom_sf"/>
</dbReference>
<sequence length="143" mass="15875">MTVKQILERKGYDVFSTTPETTLGDAITILANHKIGAIVVCDGNSAIKGILSERDVVRQIAAQGADALWKPISESMTMKVKVCSENHTINQVMEIMTRGRFRHLPVEKDGRLHGIVSIGDVVKLRIEEVERESEEIRSYIATA</sequence>
<protein>
    <submittedName>
        <fullName evidence="4">Inosine-5-monophosphate dehydrogenase</fullName>
    </submittedName>
</protein>
<evidence type="ECO:0000256" key="2">
    <source>
        <dbReference type="PROSITE-ProRule" id="PRU00703"/>
    </source>
</evidence>
<dbReference type="SMART" id="SM00116">
    <property type="entry name" value="CBS"/>
    <property type="match status" value="2"/>
</dbReference>
<reference evidence="5" key="1">
    <citation type="submission" date="2017-11" db="EMBL/GenBank/DDBJ databases">
        <authorList>
            <person name="Kuznetsova I."/>
            <person name="Sazanova A."/>
            <person name="Chirak E."/>
            <person name="Safronova V."/>
            <person name="Willems A."/>
        </authorList>
    </citation>
    <scope>NUCLEOTIDE SEQUENCE [LARGE SCALE GENOMIC DNA]</scope>
    <source>
        <strain evidence="5">PEPV15</strain>
    </source>
</reference>
<keyword evidence="1 2" id="KW-0129">CBS domain</keyword>
<dbReference type="InterPro" id="IPR044725">
    <property type="entry name" value="CBSX3_CBS_dom"/>
</dbReference>
<dbReference type="CDD" id="cd04623">
    <property type="entry name" value="CBS_pair_bac_euk"/>
    <property type="match status" value="1"/>
</dbReference>
<dbReference type="EMBL" id="PGGN01000002">
    <property type="protein sequence ID" value="PSH58776.1"/>
    <property type="molecule type" value="Genomic_DNA"/>
</dbReference>